<dbReference type="InterPro" id="IPR012910">
    <property type="entry name" value="Plug_dom"/>
</dbReference>
<dbReference type="PANTHER" id="PTHR47234:SF2">
    <property type="entry name" value="TONB-DEPENDENT RECEPTOR"/>
    <property type="match status" value="1"/>
</dbReference>
<evidence type="ECO:0000256" key="7">
    <source>
        <dbReference type="ARBA" id="ARBA00023237"/>
    </source>
</evidence>
<feature type="signal peptide" evidence="11">
    <location>
        <begin position="1"/>
        <end position="32"/>
    </location>
</feature>
<name>A0A3A6U0N9_9GAMM</name>
<gene>
    <name evidence="14" type="ORF">D5R81_03300</name>
</gene>
<keyword evidence="5 9" id="KW-0798">TonB box</keyword>
<keyword evidence="3 8" id="KW-1134">Transmembrane beta strand</keyword>
<keyword evidence="6 8" id="KW-0472">Membrane</keyword>
<feature type="compositionally biased region" description="Polar residues" evidence="10">
    <location>
        <begin position="671"/>
        <end position="690"/>
    </location>
</feature>
<accession>A0A3A6U0N9</accession>
<sequence length="948" mass="102681">MLKNNLIAKSVRFALIGGAATAALTTAPTVFAAEEGDKVERIAVTGSRIQRADLETAQPVLSVQREDLLASGLTSVGDFINQLTIGAASINTQSNNGGDGSTRLSLRNLGSGRVLVLVNGRRWVGDGGSVDLNTIPSTIIKRIDILKDGAAAVYGSDAIAGVVNVITRDDFEGVELSAYTGGSERGDGEQDQFDISIGQAGEKGSVYFNASYVKTLPIWAGDRRLSREPVFGTGNTQGSSGTPSGRITFVDDNDNYNNVTLNDDFTYNGTNPIAPTYDADGNITNADENNYHTFTNDDRYNYAPVNYLLTPQERWSAFVQGKYELSDDVRLSSEVLFNHRESSQLLAPAPLFIGPWAGGAQSLDPTVVSAENIYNPFGQDIFAPDEDGDAATVGFIGRRMLEGGGRVFRQTKDTWRFGMALDGDFEFLSQDWGWSLGYSFAENAGTDYAEGKYVTTRIRHALSAECNADPSCVPLNLFGGEGAITKEQLDYISYNEHNTNGDTLINYSANLSGALVELPAGPLGVAVGWEYRREKGFDSPDYIVTSGQTSGNARKATEGSFSEYAYYLELNVPVLADMPFAESLEFDFAIRQTELENSVGLKNDNTSGKVAMAYKPISDVLVRASWSQGFRAPTINNLFGGLSTTFPTVTDPCNDGGGSLPGCSGVPDGYSQPNSQVQGQVGSNSNLTPETSESISAGIVYSPSSLEGFDVSVDYWDIQIDDRITRAGHQQVLDTCAGVAGETNHPVAEFCDQILQRAPGGTPVLFANPSLNLGSLNTSGFDLTMNYGFETSVGDFRVSWDNTYTDNYSVTNNEGVETKFAGEIGLPRLKSNLTLSWGMDDLSATWKTRLITDQRDDCRSAYADFDLCNASETDADGDVTYFRDLGDYYVHDLQVGYYFTELNSRFTLGVNNVFDEEPPLAPNQTNSFDGTQYDGTGRYFYGRLTVNF</sequence>
<dbReference type="InterPro" id="IPR037066">
    <property type="entry name" value="Plug_dom_sf"/>
</dbReference>
<feature type="chain" id="PRO_5017338976" evidence="11">
    <location>
        <begin position="33"/>
        <end position="948"/>
    </location>
</feature>
<dbReference type="Gene3D" id="2.40.170.20">
    <property type="entry name" value="TonB-dependent receptor, beta-barrel domain"/>
    <property type="match status" value="1"/>
</dbReference>
<comment type="similarity">
    <text evidence="8 9">Belongs to the TonB-dependent receptor family.</text>
</comment>
<keyword evidence="14" id="KW-0675">Receptor</keyword>
<dbReference type="RefSeq" id="WP_121852229.1">
    <property type="nucleotide sequence ID" value="NZ_CP037952.1"/>
</dbReference>
<dbReference type="InterPro" id="IPR039426">
    <property type="entry name" value="TonB-dep_rcpt-like"/>
</dbReference>
<keyword evidence="2 8" id="KW-0813">Transport</keyword>
<dbReference type="Pfam" id="PF07715">
    <property type="entry name" value="Plug"/>
    <property type="match status" value="1"/>
</dbReference>
<evidence type="ECO:0000259" key="12">
    <source>
        <dbReference type="Pfam" id="PF00593"/>
    </source>
</evidence>
<comment type="caution">
    <text evidence="14">The sequence shown here is derived from an EMBL/GenBank/DDBJ whole genome shotgun (WGS) entry which is preliminary data.</text>
</comment>
<evidence type="ECO:0000256" key="11">
    <source>
        <dbReference type="SAM" id="SignalP"/>
    </source>
</evidence>
<evidence type="ECO:0000256" key="2">
    <source>
        <dbReference type="ARBA" id="ARBA00022448"/>
    </source>
</evidence>
<evidence type="ECO:0000259" key="13">
    <source>
        <dbReference type="Pfam" id="PF07715"/>
    </source>
</evidence>
<comment type="subcellular location">
    <subcellularLocation>
        <location evidence="1 8">Cell outer membrane</location>
        <topology evidence="1 8">Multi-pass membrane protein</topology>
    </subcellularLocation>
</comment>
<keyword evidence="11" id="KW-0732">Signal</keyword>
<organism evidence="14 15">
    <name type="scientific">Parashewanella spongiae</name>
    <dbReference type="NCBI Taxonomy" id="342950"/>
    <lineage>
        <taxon>Bacteria</taxon>
        <taxon>Pseudomonadati</taxon>
        <taxon>Pseudomonadota</taxon>
        <taxon>Gammaproteobacteria</taxon>
        <taxon>Alteromonadales</taxon>
        <taxon>Shewanellaceae</taxon>
        <taxon>Parashewanella</taxon>
    </lineage>
</organism>
<evidence type="ECO:0000256" key="1">
    <source>
        <dbReference type="ARBA" id="ARBA00004571"/>
    </source>
</evidence>
<dbReference type="EMBL" id="QYYH01000013">
    <property type="protein sequence ID" value="RJY18883.1"/>
    <property type="molecule type" value="Genomic_DNA"/>
</dbReference>
<dbReference type="Gene3D" id="2.170.130.10">
    <property type="entry name" value="TonB-dependent receptor, plug domain"/>
    <property type="match status" value="1"/>
</dbReference>
<reference evidence="14 15" key="1">
    <citation type="submission" date="2018-09" db="EMBL/GenBank/DDBJ databases">
        <title>Phylogeny of the Shewanellaceae, and recommendation for two new genera, Pseudoshewanella and Parashewanella.</title>
        <authorList>
            <person name="Wang G."/>
        </authorList>
    </citation>
    <scope>NUCLEOTIDE SEQUENCE [LARGE SCALE GENOMIC DNA]</scope>
    <source>
        <strain evidence="14 15">KCTC 22492</strain>
    </source>
</reference>
<evidence type="ECO:0000256" key="6">
    <source>
        <dbReference type="ARBA" id="ARBA00023136"/>
    </source>
</evidence>
<evidence type="ECO:0000256" key="8">
    <source>
        <dbReference type="PROSITE-ProRule" id="PRU01360"/>
    </source>
</evidence>
<feature type="domain" description="TonB-dependent receptor-like beta-barrel" evidence="12">
    <location>
        <begin position="410"/>
        <end position="913"/>
    </location>
</feature>
<evidence type="ECO:0000256" key="5">
    <source>
        <dbReference type="ARBA" id="ARBA00023077"/>
    </source>
</evidence>
<dbReference type="InterPro" id="IPR036942">
    <property type="entry name" value="Beta-barrel_TonB_sf"/>
</dbReference>
<dbReference type="GO" id="GO:0009279">
    <property type="term" value="C:cell outer membrane"/>
    <property type="evidence" value="ECO:0007669"/>
    <property type="project" value="UniProtKB-SubCell"/>
</dbReference>
<evidence type="ECO:0000313" key="15">
    <source>
        <dbReference type="Proteomes" id="UP000273022"/>
    </source>
</evidence>
<dbReference type="InterPro" id="IPR000531">
    <property type="entry name" value="Beta-barrel_TonB"/>
</dbReference>
<keyword evidence="7 8" id="KW-0998">Cell outer membrane</keyword>
<evidence type="ECO:0000256" key="9">
    <source>
        <dbReference type="RuleBase" id="RU003357"/>
    </source>
</evidence>
<evidence type="ECO:0000256" key="4">
    <source>
        <dbReference type="ARBA" id="ARBA00022692"/>
    </source>
</evidence>
<dbReference type="SUPFAM" id="SSF56935">
    <property type="entry name" value="Porins"/>
    <property type="match status" value="1"/>
</dbReference>
<evidence type="ECO:0000256" key="10">
    <source>
        <dbReference type="SAM" id="MobiDB-lite"/>
    </source>
</evidence>
<dbReference type="AlphaFoldDB" id="A0A3A6U0N9"/>
<dbReference type="PANTHER" id="PTHR47234">
    <property type="match status" value="1"/>
</dbReference>
<keyword evidence="4 8" id="KW-0812">Transmembrane</keyword>
<evidence type="ECO:0000256" key="3">
    <source>
        <dbReference type="ARBA" id="ARBA00022452"/>
    </source>
</evidence>
<evidence type="ECO:0000313" key="14">
    <source>
        <dbReference type="EMBL" id="RJY18883.1"/>
    </source>
</evidence>
<feature type="domain" description="TonB-dependent receptor plug" evidence="13">
    <location>
        <begin position="54"/>
        <end position="162"/>
    </location>
</feature>
<dbReference type="Pfam" id="PF00593">
    <property type="entry name" value="TonB_dep_Rec_b-barrel"/>
    <property type="match status" value="1"/>
</dbReference>
<proteinExistence type="inferred from homology"/>
<feature type="region of interest" description="Disordered" evidence="10">
    <location>
        <begin position="659"/>
        <end position="690"/>
    </location>
</feature>
<keyword evidence="15" id="KW-1185">Reference proteome</keyword>
<dbReference type="OrthoDB" id="176248at2"/>
<protein>
    <submittedName>
        <fullName evidence="14">TonB-dependent receptor</fullName>
    </submittedName>
</protein>
<dbReference type="Proteomes" id="UP000273022">
    <property type="component" value="Unassembled WGS sequence"/>
</dbReference>
<dbReference type="PROSITE" id="PS52016">
    <property type="entry name" value="TONB_DEPENDENT_REC_3"/>
    <property type="match status" value="1"/>
</dbReference>